<dbReference type="InterPro" id="IPR010992">
    <property type="entry name" value="IHF-like_DNA-bd_dom_sf"/>
</dbReference>
<evidence type="ECO:0000313" key="3">
    <source>
        <dbReference type="EMBL" id="SFS32585.1"/>
    </source>
</evidence>
<protein>
    <submittedName>
        <fullName evidence="3">DNA-binding protein, histone-like, putative</fullName>
    </submittedName>
</protein>
<dbReference type="InterPro" id="IPR005902">
    <property type="entry name" value="HU_DNA-bd_put"/>
</dbReference>
<dbReference type="Gene3D" id="4.10.520.10">
    <property type="entry name" value="IHF-like DNA-binding proteins"/>
    <property type="match status" value="1"/>
</dbReference>
<dbReference type="Proteomes" id="UP000199312">
    <property type="component" value="Unassembled WGS sequence"/>
</dbReference>
<dbReference type="STRING" id="593133.SAMN04488006_0685"/>
<dbReference type="Pfam" id="PF18291">
    <property type="entry name" value="HU-HIG"/>
    <property type="match status" value="1"/>
</dbReference>
<evidence type="ECO:0000313" key="4">
    <source>
        <dbReference type="Proteomes" id="UP000199312"/>
    </source>
</evidence>
<dbReference type="NCBIfam" id="TIGR01201">
    <property type="entry name" value="HU_rel"/>
    <property type="match status" value="1"/>
</dbReference>
<evidence type="ECO:0000259" key="2">
    <source>
        <dbReference type="Pfam" id="PF18291"/>
    </source>
</evidence>
<dbReference type="RefSeq" id="WP_090222642.1">
    <property type="nucleotide sequence ID" value="NZ_FOZP01000001.1"/>
</dbReference>
<keyword evidence="1 3" id="KW-0238">DNA-binding</keyword>
<accession>A0A1I6NXH5</accession>
<organism evidence="3 4">
    <name type="scientific">Lutibacter maritimus</name>
    <dbReference type="NCBI Taxonomy" id="593133"/>
    <lineage>
        <taxon>Bacteria</taxon>
        <taxon>Pseudomonadati</taxon>
        <taxon>Bacteroidota</taxon>
        <taxon>Flavobacteriia</taxon>
        <taxon>Flavobacteriales</taxon>
        <taxon>Flavobacteriaceae</taxon>
        <taxon>Lutibacter</taxon>
    </lineage>
</organism>
<reference evidence="4" key="1">
    <citation type="submission" date="2016-10" db="EMBL/GenBank/DDBJ databases">
        <authorList>
            <person name="Varghese N."/>
            <person name="Submissions S."/>
        </authorList>
    </citation>
    <scope>NUCLEOTIDE SEQUENCE [LARGE SCALE GENOMIC DNA]</scope>
    <source>
        <strain evidence="4">DSM 24450</strain>
    </source>
</reference>
<dbReference type="SUPFAM" id="SSF47729">
    <property type="entry name" value="IHF-like DNA-binding proteins"/>
    <property type="match status" value="1"/>
</dbReference>
<feature type="domain" description="HU" evidence="2">
    <location>
        <begin position="1"/>
        <end position="125"/>
    </location>
</feature>
<proteinExistence type="predicted"/>
<dbReference type="InterPro" id="IPR041607">
    <property type="entry name" value="HU-HIG"/>
</dbReference>
<sequence>MSLPLKIVKKRDPRDVTKPTKFYVSTKSTGEVTFEELALQSAGQCTVKEADCYAVIKALEHNVKDALSQGKIVRFGTIGSFQISISSHGAATKEELGIKSVKQKRVLFRPDKRLKNLLSSLKFTKEEGFNK</sequence>
<dbReference type="OrthoDB" id="9809801at2"/>
<dbReference type="GO" id="GO:0003677">
    <property type="term" value="F:DNA binding"/>
    <property type="evidence" value="ECO:0007669"/>
    <property type="project" value="UniProtKB-KW"/>
</dbReference>
<evidence type="ECO:0000256" key="1">
    <source>
        <dbReference type="ARBA" id="ARBA00023125"/>
    </source>
</evidence>
<name>A0A1I6NXH5_9FLAO</name>
<dbReference type="AlphaFoldDB" id="A0A1I6NXH5"/>
<gene>
    <name evidence="3" type="ORF">SAMN04488006_0685</name>
</gene>
<keyword evidence="4" id="KW-1185">Reference proteome</keyword>
<dbReference type="EMBL" id="FOZP01000001">
    <property type="protein sequence ID" value="SFS32585.1"/>
    <property type="molecule type" value="Genomic_DNA"/>
</dbReference>